<dbReference type="InterPro" id="IPR000276">
    <property type="entry name" value="GPCR_Rhodpsn"/>
</dbReference>
<dbReference type="InterPro" id="IPR001681">
    <property type="entry name" value="Neurokn_rcpt"/>
</dbReference>
<keyword evidence="3" id="KW-1003">Cell membrane</keyword>
<comment type="caution">
    <text evidence="12">The sequence shown here is derived from an EMBL/GenBank/DDBJ whole genome shotgun (WGS) entry which is preliminary data.</text>
</comment>
<evidence type="ECO:0000256" key="7">
    <source>
        <dbReference type="ARBA" id="ARBA00023136"/>
    </source>
</evidence>
<name>A0A6A0GSX6_HYAAZ</name>
<reference evidence="12" key="3">
    <citation type="submission" date="2019-06" db="EMBL/GenBank/DDBJ databases">
        <authorList>
            <person name="Poynton C."/>
            <person name="Hasenbein S."/>
            <person name="Benoit J.B."/>
            <person name="Sepulveda M.S."/>
            <person name="Poelchau M.F."/>
            <person name="Murali S.C."/>
            <person name="Chen S."/>
            <person name="Glastad K.M."/>
            <person name="Werren J.H."/>
            <person name="Vineis J.H."/>
            <person name="Bowen J.L."/>
            <person name="Friedrich M."/>
            <person name="Jones J."/>
            <person name="Robertson H.M."/>
            <person name="Feyereisen R."/>
            <person name="Mechler-Hickson A."/>
            <person name="Mathers N."/>
            <person name="Lee C.E."/>
            <person name="Colbourne J.K."/>
            <person name="Biales A."/>
            <person name="Johnston J.S."/>
            <person name="Wellborn G.A."/>
            <person name="Rosendale A.J."/>
            <person name="Cridge A.G."/>
            <person name="Munoz-Torres M.C."/>
            <person name="Bain P.A."/>
            <person name="Manny A.R."/>
            <person name="Major K.M."/>
            <person name="Lambert F.N."/>
            <person name="Vulpe C.D."/>
            <person name="Tuck P."/>
            <person name="Blalock B.J."/>
            <person name="Lin Y.-Y."/>
            <person name="Smith M.E."/>
            <person name="Ochoa-Acuna H."/>
            <person name="Chen M.-J.M."/>
            <person name="Childers C.P."/>
            <person name="Qu J."/>
            <person name="Dugan S."/>
            <person name="Lee S.L."/>
            <person name="Chao H."/>
            <person name="Dinh H."/>
            <person name="Han Y."/>
            <person name="Doddapaneni H."/>
            <person name="Worley K.C."/>
            <person name="Muzny D.M."/>
            <person name="Gibbs R.A."/>
            <person name="Richards S."/>
        </authorList>
    </citation>
    <scope>NUCLEOTIDE SEQUENCE</scope>
    <source>
        <strain evidence="12">HAZT.00-mixed</strain>
        <tissue evidence="12">Whole organism</tissue>
    </source>
</reference>
<comment type="subcellular location">
    <subcellularLocation>
        <location evidence="1">Cell membrane</location>
        <topology evidence="1">Multi-pass membrane protein</topology>
    </subcellularLocation>
</comment>
<organism evidence="12">
    <name type="scientific">Hyalella azteca</name>
    <name type="common">Amphipod</name>
    <dbReference type="NCBI Taxonomy" id="294128"/>
    <lineage>
        <taxon>Eukaryota</taxon>
        <taxon>Metazoa</taxon>
        <taxon>Ecdysozoa</taxon>
        <taxon>Arthropoda</taxon>
        <taxon>Crustacea</taxon>
        <taxon>Multicrustacea</taxon>
        <taxon>Malacostraca</taxon>
        <taxon>Eumalacostraca</taxon>
        <taxon>Peracarida</taxon>
        <taxon>Amphipoda</taxon>
        <taxon>Senticaudata</taxon>
        <taxon>Talitrida</taxon>
        <taxon>Talitroidea</taxon>
        <taxon>Hyalellidae</taxon>
        <taxon>Hyalella</taxon>
    </lineage>
</organism>
<reference evidence="12" key="2">
    <citation type="journal article" date="2018" name="Environ. Sci. Technol.">
        <title>The Toxicogenome of Hyalella azteca: A Model for Sediment Ecotoxicology and Evolutionary Toxicology.</title>
        <authorList>
            <person name="Poynton H.C."/>
            <person name="Hasenbein S."/>
            <person name="Benoit J.B."/>
            <person name="Sepulveda M.S."/>
            <person name="Poelchau M.F."/>
            <person name="Hughes D.S.T."/>
            <person name="Murali S.C."/>
            <person name="Chen S."/>
            <person name="Glastad K.M."/>
            <person name="Goodisman M.A.D."/>
            <person name="Werren J.H."/>
            <person name="Vineis J.H."/>
            <person name="Bowen J.L."/>
            <person name="Friedrich M."/>
            <person name="Jones J."/>
            <person name="Robertson H.M."/>
            <person name="Feyereisen R."/>
            <person name="Mechler-Hickson A."/>
            <person name="Mathers N."/>
            <person name="Lee C.E."/>
            <person name="Colbourne J.K."/>
            <person name="Biales A."/>
            <person name="Johnston J.S."/>
            <person name="Wellborn G.A."/>
            <person name="Rosendale A.J."/>
            <person name="Cridge A.G."/>
            <person name="Munoz-Torres M.C."/>
            <person name="Bain P.A."/>
            <person name="Manny A.R."/>
            <person name="Major K.M."/>
            <person name="Lambert F.N."/>
            <person name="Vulpe C.D."/>
            <person name="Tuck P."/>
            <person name="Blalock B.J."/>
            <person name="Lin Y.Y."/>
            <person name="Smith M.E."/>
            <person name="Ochoa-Acuna H."/>
            <person name="Chen M.M."/>
            <person name="Childers C.P."/>
            <person name="Qu J."/>
            <person name="Dugan S."/>
            <person name="Lee S.L."/>
            <person name="Chao H."/>
            <person name="Dinh H."/>
            <person name="Han Y."/>
            <person name="Doddapaneni H."/>
            <person name="Worley K.C."/>
            <person name="Muzny D.M."/>
            <person name="Gibbs R.A."/>
            <person name="Richards S."/>
        </authorList>
    </citation>
    <scope>NUCLEOTIDE SEQUENCE</scope>
    <source>
        <strain evidence="12">HAZT.00-mixed</strain>
        <tissue evidence="12">Whole organism</tissue>
    </source>
</reference>
<evidence type="ECO:0000256" key="4">
    <source>
        <dbReference type="ARBA" id="ARBA00022692"/>
    </source>
</evidence>
<dbReference type="GO" id="GO:0004995">
    <property type="term" value="F:tachykinin receptor activity"/>
    <property type="evidence" value="ECO:0007669"/>
    <property type="project" value="InterPro"/>
</dbReference>
<dbReference type="GO" id="GO:0005886">
    <property type="term" value="C:plasma membrane"/>
    <property type="evidence" value="ECO:0007669"/>
    <property type="project" value="UniProtKB-SubCell"/>
</dbReference>
<keyword evidence="6" id="KW-0297">G-protein coupled receptor</keyword>
<reference evidence="12" key="1">
    <citation type="submission" date="2014-08" db="EMBL/GenBank/DDBJ databases">
        <authorList>
            <person name="Murali S."/>
            <person name="Richards S."/>
            <person name="Bandaranaike D."/>
            <person name="Bellair M."/>
            <person name="Blankenburg K."/>
            <person name="Chao H."/>
            <person name="Dinh H."/>
            <person name="Doddapaneni H."/>
            <person name="Dugan-Rocha S."/>
            <person name="Elkadiri S."/>
            <person name="Gnanaolivu R."/>
            <person name="Hughes D."/>
            <person name="Lee S."/>
            <person name="Li M."/>
            <person name="Ming W."/>
            <person name="Munidasa M."/>
            <person name="Muniz J."/>
            <person name="Nguyen L."/>
            <person name="Osuji N."/>
            <person name="Pu L.-L."/>
            <person name="Puazo M."/>
            <person name="Skinner E."/>
            <person name="Qu C."/>
            <person name="Quiroz J."/>
            <person name="Raj R."/>
            <person name="Weissenberger G."/>
            <person name="Xin Y."/>
            <person name="Zou X."/>
            <person name="Han Y."/>
            <person name="Worley K."/>
            <person name="Muzny D."/>
            <person name="Gibbs R."/>
        </authorList>
    </citation>
    <scope>NUCLEOTIDE SEQUENCE</scope>
    <source>
        <strain evidence="12">HAZT.00-mixed</strain>
        <tissue evidence="12">Whole organism</tissue>
    </source>
</reference>
<dbReference type="EMBL" id="JQDR03015244">
    <property type="protein sequence ID" value="KAA0186978.1"/>
    <property type="molecule type" value="Genomic_DNA"/>
</dbReference>
<dbReference type="Gene3D" id="1.20.1070.10">
    <property type="entry name" value="Rhodopsin 7-helix transmembrane proteins"/>
    <property type="match status" value="1"/>
</dbReference>
<accession>A0A6A0GSX6</accession>
<evidence type="ECO:0000256" key="6">
    <source>
        <dbReference type="ARBA" id="ARBA00023040"/>
    </source>
</evidence>
<gene>
    <name evidence="12" type="ORF">HAZT_HAZT005127</name>
</gene>
<dbReference type="PROSITE" id="PS50262">
    <property type="entry name" value="G_PROTEIN_RECEP_F1_2"/>
    <property type="match status" value="1"/>
</dbReference>
<keyword evidence="4 10" id="KW-0812">Transmembrane</keyword>
<dbReference type="PANTHER" id="PTHR46925">
    <property type="entry name" value="G-PROTEIN COUPLED RECEPTOR TKR-1-RELATED"/>
    <property type="match status" value="1"/>
</dbReference>
<evidence type="ECO:0000256" key="8">
    <source>
        <dbReference type="ARBA" id="ARBA00023170"/>
    </source>
</evidence>
<dbReference type="AlphaFoldDB" id="A0A6A0GSX6"/>
<keyword evidence="5 10" id="KW-1133">Transmembrane helix</keyword>
<protein>
    <recommendedName>
        <fullName evidence="11">G-protein coupled receptors family 1 profile domain-containing protein</fullName>
    </recommendedName>
</protein>
<dbReference type="PANTHER" id="PTHR46925:SF2">
    <property type="entry name" value="G-PROTEIN COUPLED RECEPTOR TKR-1-RELATED"/>
    <property type="match status" value="1"/>
</dbReference>
<evidence type="ECO:0000256" key="1">
    <source>
        <dbReference type="ARBA" id="ARBA00004651"/>
    </source>
</evidence>
<keyword evidence="9" id="KW-0807">Transducer</keyword>
<sequence length="91" mass="10326">MAVTYTRMGLLLWGSQAVGEPTPGQRDTSRAKRKVVKMLIVVVVMFGVCWLPYQLYFIISHFRLNNHVCWWLISAGQDALMALEQLSCGSH</sequence>
<dbReference type="InterPro" id="IPR017452">
    <property type="entry name" value="GPCR_Rhodpsn_7TM"/>
</dbReference>
<dbReference type="Proteomes" id="UP000711488">
    <property type="component" value="Unassembled WGS sequence"/>
</dbReference>
<keyword evidence="7 10" id="KW-0472">Membrane</keyword>
<evidence type="ECO:0000256" key="10">
    <source>
        <dbReference type="SAM" id="Phobius"/>
    </source>
</evidence>
<evidence type="ECO:0000256" key="9">
    <source>
        <dbReference type="ARBA" id="ARBA00023224"/>
    </source>
</evidence>
<comment type="similarity">
    <text evidence="2">Belongs to the G-protein coupled receptor 1 family.</text>
</comment>
<dbReference type="SUPFAM" id="SSF81321">
    <property type="entry name" value="Family A G protein-coupled receptor-like"/>
    <property type="match status" value="1"/>
</dbReference>
<feature type="transmembrane region" description="Helical" evidence="10">
    <location>
        <begin position="35"/>
        <end position="53"/>
    </location>
</feature>
<evidence type="ECO:0000313" key="12">
    <source>
        <dbReference type="EMBL" id="KAA0186978.1"/>
    </source>
</evidence>
<keyword evidence="8" id="KW-0675">Receptor</keyword>
<feature type="domain" description="G-protein coupled receptors family 1 profile" evidence="11">
    <location>
        <begin position="1"/>
        <end position="91"/>
    </location>
</feature>
<evidence type="ECO:0000259" key="11">
    <source>
        <dbReference type="PROSITE" id="PS50262"/>
    </source>
</evidence>
<evidence type="ECO:0000256" key="2">
    <source>
        <dbReference type="ARBA" id="ARBA00010663"/>
    </source>
</evidence>
<proteinExistence type="inferred from homology"/>
<evidence type="ECO:0000256" key="5">
    <source>
        <dbReference type="ARBA" id="ARBA00022989"/>
    </source>
</evidence>
<dbReference type="Pfam" id="PF00001">
    <property type="entry name" value="7tm_1"/>
    <property type="match status" value="1"/>
</dbReference>
<evidence type="ECO:0000256" key="3">
    <source>
        <dbReference type="ARBA" id="ARBA00022475"/>
    </source>
</evidence>